<evidence type="ECO:0000256" key="1">
    <source>
        <dbReference type="SAM" id="MobiDB-lite"/>
    </source>
</evidence>
<keyword evidence="3" id="KW-1185">Reference proteome</keyword>
<feature type="region of interest" description="Disordered" evidence="1">
    <location>
        <begin position="1307"/>
        <end position="1326"/>
    </location>
</feature>
<feature type="compositionally biased region" description="Basic and acidic residues" evidence="1">
    <location>
        <begin position="1316"/>
        <end position="1326"/>
    </location>
</feature>
<reference evidence="2 3" key="1">
    <citation type="journal article" date="2012" name="BMC Genomics">
        <title>Comparative genomic analysis and phylogenetic position of Theileria equi.</title>
        <authorList>
            <person name="Kappmeyer L.S."/>
            <person name="Thiagarajan M."/>
            <person name="Herndon D.R."/>
            <person name="Ramsay J.D."/>
            <person name="Caler E."/>
            <person name="Djikeng A."/>
            <person name="Gillespie J.J."/>
            <person name="Lau A.O."/>
            <person name="Roalson E.H."/>
            <person name="Silva J.C."/>
            <person name="Silva M.G."/>
            <person name="Suarez C.E."/>
            <person name="Ueti M.W."/>
            <person name="Nene V.M."/>
            <person name="Mealey R.H."/>
            <person name="Knowles D.P."/>
            <person name="Brayton K.A."/>
        </authorList>
    </citation>
    <scope>NUCLEOTIDE SEQUENCE [LARGE SCALE GENOMIC DNA]</scope>
    <source>
        <strain evidence="2 3">WA</strain>
    </source>
</reference>
<gene>
    <name evidence="2" type="ORF">BEWA_048500</name>
</gene>
<proteinExistence type="predicted"/>
<sequence>MTTLIDISRKCNGSCTCYVNQDKDVKATRNDSDAQLGKYGCCTHISKDKKLALYWRNINLETTSGIPFTQLESVTTYYHKHYEPGTSIKRPLIIKVETNAGNTLWYENAEHHVNKKWRKIGETNYYKSNSELRETLTQVACRLYGYHQIDIHYIGKYRYKCLICGEHVTGEIKPKNSPGSTTGYTKYTHGEITEKSILTHNGNKITYKRRGNGEVYYIPIPINDPANIKNISAYYWEEDKKCENPLLIEIGLNNGDIPFWFENIRELDGENDKWRQLGRQESTSLFRYGIELQTRLDILNCNINGVVHIKFGVTKCHSYNSIKHKNRIDSVFTRTLETSLISSYEYTPSDDSRNEPFVVSKFFCGGIEQSFPVDALPLREVKNLIYYMSPCDISNPFLVYAKSNGDNKWFKRTNRDIWENCVEFSNKTPEKANNEIITLFNKLKASLGISECLNTVHSYSSGVKLDINEIPTRGERNKIYKDRNASIIVTKTERDPKYRFFKNTHTSTKIPFVLDYYTQGRDRIGGKKIPNAENVAVYFWDGAPTNPILIGVTTENGHPKTKYYGKRSTNSQYWMLEPVERMSEQQALDHQNCKLNNTIPFDIQDPLLFSASNSNCLNTKAQVISSNGSRQIGKDDKYLIEYYKINKHNVKISRATYKTEDTTVIPPNTPVSQIKLYYWGRGPSEPLMVEFRHNNGRYSTWFERLTHTGTVWEPINEKDSEAFYSESPKLDATPQFINRLDKVSCTINRAVNIDISKKDVKYCHNKCLNKRIYSKRVNSEIPNYIIYEHTSAINGQDRFMISSIYNDTTKQDIGNLGLNLYDVEKLTVFFPTCNERVPIVIRIEHMVGPRKEEKWLERISNDSWRDVTRDFKGKADDITALKNLLESIKDTTRVCNQPHLPSPQYINPRLGTALTLDNETIDVRLKNDIGGDELDFGDEEYYEVSNEDKLEIPTLSALKSPPNGITINVKKKPSGGDSGTYILPDGQVVKLEKSEDPKGSGFWKFTHTKNGEKSFKVDKVEYDNKIIDTSKLPILDNKIEYLSVWYWRHNGMLNPLLIEVMIENGEYIHIKNLGDNNWVKHTRDRSEEKSQFQGESLEKELDDLNCKHNDAVTLDLSHKKSEGLSKKYSSSENDNRYCCLYHNGPSSKRVSVKEQRVYCTQNNHHPIPVPYFKHDVSNVDKVRLAKIKYYLNGANNTDRKRVTLSEYPFPIDGPLTVSVFYCKDKDPVLIYLDYNGKKDAKGWYKKDTLNGDDVPWIKVTNELSGKSPDDIKNCSDERFKALVKELSSFGCKYGQCPEFTKSSLPESVGGPSATVHEPHAVNDDKSGGYLGEGYLKTLVNLGIMGSVVASAVGTETLRTTLGLAKEVIDALPTTDIHTGQHEQSPESSDNQSHAHEDIDTKDVPGGKFQTSSTISNNYDWLPHWNSLTKRLSGSLLPSQIIKSQDSSKANHESASPDPQLDTIPSVQNTPSGSVGGQSPALSGDGDRGADGGTTGEVPHAESGGRGSDSTAQGGAGTSDSEKGDPGKPAEKVEVAGVAKSTENPQTSSSSNQGSHPEEPPKELATDQGRAETLATSGADTATPTQQTTPSANPADKEAQPGQVSAPKAGTAPKKPESLVATTGGVLVGYIIPSVFGGSGAAGLAGWKLYNRYKGDPWVRQI</sequence>
<dbReference type="Proteomes" id="UP000031512">
    <property type="component" value="Unassembled WGS sequence"/>
</dbReference>
<feature type="compositionally biased region" description="Basic and acidic residues" evidence="1">
    <location>
        <begin position="1555"/>
        <end position="1564"/>
    </location>
</feature>
<accession>L1LB56</accession>
<feature type="compositionally biased region" description="Low complexity" evidence="1">
    <location>
        <begin position="1580"/>
        <end position="1593"/>
    </location>
</feature>
<organism evidence="2 3">
    <name type="scientific">Theileria equi strain WA</name>
    <dbReference type="NCBI Taxonomy" id="1537102"/>
    <lineage>
        <taxon>Eukaryota</taxon>
        <taxon>Sar</taxon>
        <taxon>Alveolata</taxon>
        <taxon>Apicomplexa</taxon>
        <taxon>Aconoidasida</taxon>
        <taxon>Piroplasmida</taxon>
        <taxon>Theileriidae</taxon>
        <taxon>Theileria</taxon>
    </lineage>
</organism>
<protein>
    <submittedName>
        <fullName evidence="2">Uncharacterized protein</fullName>
    </submittedName>
</protein>
<evidence type="ECO:0000313" key="2">
    <source>
        <dbReference type="EMBL" id="EKX72383.1"/>
    </source>
</evidence>
<feature type="compositionally biased region" description="Polar residues" evidence="1">
    <location>
        <begin position="1540"/>
        <end position="1554"/>
    </location>
</feature>
<dbReference type="EMBL" id="ACOU01000007">
    <property type="protein sequence ID" value="EKX72383.1"/>
    <property type="molecule type" value="Genomic_DNA"/>
</dbReference>
<dbReference type="STRING" id="1537102.L1LB56"/>
<feature type="compositionally biased region" description="Polar residues" evidence="1">
    <location>
        <begin position="1462"/>
        <end position="1472"/>
    </location>
</feature>
<feature type="region of interest" description="Disordered" evidence="1">
    <location>
        <begin position="1377"/>
        <end position="1415"/>
    </location>
</feature>
<dbReference type="RefSeq" id="XP_004831835.1">
    <property type="nucleotide sequence ID" value="XM_004831778.1"/>
</dbReference>
<feature type="region of interest" description="Disordered" evidence="1">
    <location>
        <begin position="1442"/>
        <end position="1616"/>
    </location>
</feature>
<dbReference type="GeneID" id="15805001"/>
<dbReference type="KEGG" id="beq:BEWA_048500"/>
<evidence type="ECO:0000313" key="3">
    <source>
        <dbReference type="Proteomes" id="UP000031512"/>
    </source>
</evidence>
<name>L1LB56_THEEQ</name>
<comment type="caution">
    <text evidence="2">The sequence shown here is derived from an EMBL/GenBank/DDBJ whole genome shotgun (WGS) entry which is preliminary data.</text>
</comment>
<feature type="compositionally biased region" description="Basic and acidic residues" evidence="1">
    <location>
        <begin position="1519"/>
        <end position="1533"/>
    </location>
</feature>
<dbReference type="VEuPathDB" id="PiroplasmaDB:BEWA_048500"/>
<feature type="compositionally biased region" description="Basic and acidic residues" evidence="1">
    <location>
        <begin position="1392"/>
        <end position="1404"/>
    </location>
</feature>